<dbReference type="GO" id="GO:0005886">
    <property type="term" value="C:plasma membrane"/>
    <property type="evidence" value="ECO:0007669"/>
    <property type="project" value="TreeGrafter"/>
</dbReference>
<feature type="region of interest" description="Disordered" evidence="1">
    <location>
        <begin position="585"/>
        <end position="608"/>
    </location>
</feature>
<dbReference type="OrthoDB" id="9757969at2"/>
<organism evidence="3 4">
    <name type="scientific">Shewanella atlantica</name>
    <dbReference type="NCBI Taxonomy" id="271099"/>
    <lineage>
        <taxon>Bacteria</taxon>
        <taxon>Pseudomonadati</taxon>
        <taxon>Pseudomonadota</taxon>
        <taxon>Gammaproteobacteria</taxon>
        <taxon>Alteromonadales</taxon>
        <taxon>Shewanellaceae</taxon>
        <taxon>Shewanella</taxon>
    </lineage>
</organism>
<dbReference type="Proteomes" id="UP000282060">
    <property type="component" value="Unassembled WGS sequence"/>
</dbReference>
<evidence type="ECO:0000256" key="2">
    <source>
        <dbReference type="SAM" id="Phobius"/>
    </source>
</evidence>
<sequence>MFAIREKFSSLWKKFKQLPKYQRYLSLLLAAYFSFAGILGLVVPYAVEKQLPVQLGAMLKRPVQLNEVKINPFTLNVSLSGFRIDEPDRSDFIGFDKLNFELRFWHSLFNGAISIHDVTLSTPFIYAERLKSQQEIQFNFSDILAELAKSPEAPQEPADKQNALPHVIVENLSIANAALLYSDKVTNSQIRYPAVNLKVKAFDTLNDIASADSGNHFSIHFVGDEGGEISTQGQIQISPLNVIGELELTAIKLPQFWSFISQDFQATLETGQLNFKSHFEVKSQASTEESSVQVITNQGSFSLDNILFTHEKRPLVTLPRVALEGIELNLNDKQVVVERLHSENLDLNAHITSDGIDIVPLFIPSFISQTDDSEPKQLDEQEADEQTPWSVSLGAVSVKNYGFNITESLVTEETPWRIAPLNLTTSAVYSDFHKPIEYSLDMIINDQGKLTSTGQVEVNQPQLNAELQLTDFALTQIQPYLEPFINITVKNGKLDSIGAIEASSADDLNFTGDITINDLLVKDNQHRKTLLKWQSMMIEELIFDQAKQTLSVDQINFSQPYSRIIIAEDKSTNFQQLLVNTAQAVADETESSPKASKNAPEQTNADQQAPLEIQIGKINITDGSTFFADNSLTPNFAASIEQVEGSVSQLSSSSNKAAVVDIKGKINRYAPVTLKGEINPLLEQPYLDLDLDFNSVELTSVNPYSGTYAGYYIDKGQLSLELSYLLKDNKLNGSNHIVVNQLKLGEPSDSSLATSLPVTLAIALLQDRHGVIDLGLEVSGDLDSPDFSVGSIVMTALTNVITKAVTAPFTLLAGIFGDDEELDRVEFGAGTAVISDEQNSKLTTLATALLDRPKLTLSIEGAIDPASDGRILQEQALRLKLAQLSQLDVEELPKNLSPSTYPTQGPLSKALIALYETELMQNADELKQQISKSTEPDSTLNETQLLTQWHIALYNTCLNQQVVDDNMLGTLASERARAVKTHLVEIDKVPANRIFLLDSRIDINQGAQEALLTLGAD</sequence>
<keyword evidence="2" id="KW-0812">Transmembrane</keyword>
<dbReference type="InterPro" id="IPR008023">
    <property type="entry name" value="DUF748"/>
</dbReference>
<accession>A0A3S0REJ4</accession>
<protein>
    <submittedName>
        <fullName evidence="3">DUF748 domain-containing protein</fullName>
    </submittedName>
</protein>
<dbReference type="Pfam" id="PF05359">
    <property type="entry name" value="DUF748"/>
    <property type="match status" value="2"/>
</dbReference>
<comment type="caution">
    <text evidence="3">The sequence shown here is derived from an EMBL/GenBank/DDBJ whole genome shotgun (WGS) entry which is preliminary data.</text>
</comment>
<keyword evidence="2" id="KW-0472">Membrane</keyword>
<dbReference type="PANTHER" id="PTHR30441">
    <property type="entry name" value="DUF748 DOMAIN-CONTAINING PROTEIN"/>
    <property type="match status" value="1"/>
</dbReference>
<dbReference type="InterPro" id="IPR052894">
    <property type="entry name" value="AsmA-related"/>
</dbReference>
<dbReference type="GO" id="GO:0090313">
    <property type="term" value="P:regulation of protein targeting to membrane"/>
    <property type="evidence" value="ECO:0007669"/>
    <property type="project" value="TreeGrafter"/>
</dbReference>
<name>A0A3S0REJ4_9GAMM</name>
<keyword evidence="2" id="KW-1133">Transmembrane helix</keyword>
<feature type="transmembrane region" description="Helical" evidence="2">
    <location>
        <begin position="21"/>
        <end position="47"/>
    </location>
</feature>
<reference evidence="3 4" key="1">
    <citation type="submission" date="2018-12" db="EMBL/GenBank/DDBJ databases">
        <authorList>
            <person name="Yu L."/>
        </authorList>
    </citation>
    <scope>NUCLEOTIDE SEQUENCE [LARGE SCALE GENOMIC DNA]</scope>
    <source>
        <strain evidence="3 4">HAW-EB5</strain>
    </source>
</reference>
<evidence type="ECO:0000313" key="3">
    <source>
        <dbReference type="EMBL" id="RTR26478.1"/>
    </source>
</evidence>
<dbReference type="EMBL" id="RXNV01000021">
    <property type="protein sequence ID" value="RTR26478.1"/>
    <property type="molecule type" value="Genomic_DNA"/>
</dbReference>
<evidence type="ECO:0000313" key="4">
    <source>
        <dbReference type="Proteomes" id="UP000282060"/>
    </source>
</evidence>
<proteinExistence type="predicted"/>
<dbReference type="AlphaFoldDB" id="A0A3S0REJ4"/>
<gene>
    <name evidence="3" type="ORF">EKG39_21840</name>
</gene>
<feature type="compositionally biased region" description="Polar residues" evidence="1">
    <location>
        <begin position="592"/>
        <end position="607"/>
    </location>
</feature>
<keyword evidence="4" id="KW-1185">Reference proteome</keyword>
<dbReference type="PANTHER" id="PTHR30441:SF8">
    <property type="entry name" value="DUF748 DOMAIN-CONTAINING PROTEIN"/>
    <property type="match status" value="1"/>
</dbReference>
<evidence type="ECO:0000256" key="1">
    <source>
        <dbReference type="SAM" id="MobiDB-lite"/>
    </source>
</evidence>